<dbReference type="InterPro" id="IPR013384">
    <property type="entry name" value="Flagell_FlgL"/>
</dbReference>
<gene>
    <name evidence="8" type="primary">flgL</name>
    <name evidence="8" type="ORF">ATO7_02285</name>
</gene>
<evidence type="ECO:0000259" key="6">
    <source>
        <dbReference type="Pfam" id="PF00669"/>
    </source>
</evidence>
<dbReference type="AlphaFoldDB" id="A0A1Y1SG81"/>
<dbReference type="Gene3D" id="1.20.1330.10">
    <property type="entry name" value="f41 fragment of flagellin, N-terminal domain"/>
    <property type="match status" value="1"/>
</dbReference>
<evidence type="ECO:0000313" key="9">
    <source>
        <dbReference type="Proteomes" id="UP000192342"/>
    </source>
</evidence>
<dbReference type="GO" id="GO:0071973">
    <property type="term" value="P:bacterial-type flagellum-dependent cell motility"/>
    <property type="evidence" value="ECO:0007669"/>
    <property type="project" value="InterPro"/>
</dbReference>
<evidence type="ECO:0000256" key="4">
    <source>
        <dbReference type="ARBA" id="ARBA00022525"/>
    </source>
</evidence>
<dbReference type="NCBIfam" id="TIGR02550">
    <property type="entry name" value="flagell_flgL"/>
    <property type="match status" value="1"/>
</dbReference>
<evidence type="ECO:0000256" key="2">
    <source>
        <dbReference type="ARBA" id="ARBA00004613"/>
    </source>
</evidence>
<comment type="subcellular location">
    <subcellularLocation>
        <location evidence="1">Bacterial flagellum</location>
    </subcellularLocation>
    <subcellularLocation>
        <location evidence="2">Secreted</location>
    </subcellularLocation>
</comment>
<dbReference type="PANTHER" id="PTHR42792">
    <property type="entry name" value="FLAGELLIN"/>
    <property type="match status" value="1"/>
</dbReference>
<dbReference type="GO" id="GO:0005198">
    <property type="term" value="F:structural molecule activity"/>
    <property type="evidence" value="ECO:0007669"/>
    <property type="project" value="InterPro"/>
</dbReference>
<proteinExistence type="inferred from homology"/>
<evidence type="ECO:0000259" key="7">
    <source>
        <dbReference type="Pfam" id="PF00700"/>
    </source>
</evidence>
<dbReference type="EMBL" id="AQQV01000001">
    <property type="protein sequence ID" value="ORE88666.1"/>
    <property type="molecule type" value="Genomic_DNA"/>
</dbReference>
<accession>A0A1Y1SG81</accession>
<evidence type="ECO:0000256" key="5">
    <source>
        <dbReference type="ARBA" id="ARBA00023143"/>
    </source>
</evidence>
<dbReference type="Pfam" id="PF00700">
    <property type="entry name" value="Flagellin_C"/>
    <property type="match status" value="1"/>
</dbReference>
<organism evidence="8 9">
    <name type="scientific">Oceanococcus atlanticus</name>
    <dbReference type="NCBI Taxonomy" id="1317117"/>
    <lineage>
        <taxon>Bacteria</taxon>
        <taxon>Pseudomonadati</taxon>
        <taxon>Pseudomonadota</taxon>
        <taxon>Gammaproteobacteria</taxon>
        <taxon>Chromatiales</taxon>
        <taxon>Oceanococcaceae</taxon>
        <taxon>Oceanococcus</taxon>
    </lineage>
</organism>
<evidence type="ECO:0000256" key="1">
    <source>
        <dbReference type="ARBA" id="ARBA00004365"/>
    </source>
</evidence>
<feature type="domain" description="Flagellin C-terminal" evidence="7">
    <location>
        <begin position="222"/>
        <end position="304"/>
    </location>
</feature>
<comment type="similarity">
    <text evidence="3">Belongs to the bacterial flagellin family.</text>
</comment>
<keyword evidence="8" id="KW-0969">Cilium</keyword>
<evidence type="ECO:0000256" key="3">
    <source>
        <dbReference type="ARBA" id="ARBA00005709"/>
    </source>
</evidence>
<dbReference type="PANTHER" id="PTHR42792:SF1">
    <property type="entry name" value="FLAGELLAR HOOK-ASSOCIATED PROTEIN 3"/>
    <property type="match status" value="1"/>
</dbReference>
<protein>
    <submittedName>
        <fullName evidence="8">Flagellar hook-associated protein FlgL</fullName>
    </submittedName>
</protein>
<dbReference type="InterPro" id="IPR046358">
    <property type="entry name" value="Flagellin_C"/>
</dbReference>
<keyword evidence="4" id="KW-0964">Secreted</keyword>
<comment type="caution">
    <text evidence="8">The sequence shown here is derived from an EMBL/GenBank/DDBJ whole genome shotgun (WGS) entry which is preliminary data.</text>
</comment>
<dbReference type="GO" id="GO:0009424">
    <property type="term" value="C:bacterial-type flagellum hook"/>
    <property type="evidence" value="ECO:0007669"/>
    <property type="project" value="InterPro"/>
</dbReference>
<dbReference type="Pfam" id="PF00669">
    <property type="entry name" value="Flagellin_N"/>
    <property type="match status" value="1"/>
</dbReference>
<dbReference type="GO" id="GO:0005576">
    <property type="term" value="C:extracellular region"/>
    <property type="evidence" value="ECO:0007669"/>
    <property type="project" value="UniProtKB-SubCell"/>
</dbReference>
<keyword evidence="8" id="KW-0282">Flagellum</keyword>
<feature type="domain" description="Flagellin N-terminal" evidence="6">
    <location>
        <begin position="6"/>
        <end position="139"/>
    </location>
</feature>
<keyword evidence="9" id="KW-1185">Reference proteome</keyword>
<name>A0A1Y1SG81_9GAMM</name>
<evidence type="ECO:0000313" key="8">
    <source>
        <dbReference type="EMBL" id="ORE88666.1"/>
    </source>
</evidence>
<dbReference type="STRING" id="1317117.ATO7_02285"/>
<dbReference type="RefSeq" id="WP_083559291.1">
    <property type="nucleotide sequence ID" value="NZ_AQQV01000001.1"/>
</dbReference>
<dbReference type="Proteomes" id="UP000192342">
    <property type="component" value="Unassembled WGS sequence"/>
</dbReference>
<dbReference type="OrthoDB" id="9768249at2"/>
<reference evidence="8 9" key="1">
    <citation type="submission" date="2013-04" db="EMBL/GenBank/DDBJ databases">
        <title>Oceanococcus atlanticus 22II-S10r2 Genome Sequencing.</title>
        <authorList>
            <person name="Lai Q."/>
            <person name="Li G."/>
            <person name="Shao Z."/>
        </authorList>
    </citation>
    <scope>NUCLEOTIDE SEQUENCE [LARGE SCALE GENOMIC DNA]</scope>
    <source>
        <strain evidence="8 9">22II-S10r2</strain>
    </source>
</reference>
<keyword evidence="8" id="KW-0966">Cell projection</keyword>
<dbReference type="SUPFAM" id="SSF64518">
    <property type="entry name" value="Phase 1 flagellin"/>
    <property type="match status" value="1"/>
</dbReference>
<dbReference type="InterPro" id="IPR001029">
    <property type="entry name" value="Flagellin_N"/>
</dbReference>
<keyword evidence="5" id="KW-0975">Bacterial flagellum</keyword>
<sequence length="304" mass="32822">MRVTQSMLYRQTLATLNERQGNIMRAQDQIASGTRLNQAKDDPVAMSRVMRNDDMLTTLKRHDANIASLSSRLSFVEAELGSVSDLMHRARELMISGANATQSAESRSTLALEMRALGEDLLRIANGQDGQGRYLFAGQDDATTPFVEAAGVNYQGATSARQIAVDQSATMANGLTGDAVFLNGPAGDLFAMFDELADTLEMPTPDAASTAQRNADMDAGLTRVDDALNHVLDLRTGLGVDLQRLDTAAERISALQISVQTDSSGLRDTDVAQTLSQLAQELTALEAAQKTFTRIQSLSLFNYL</sequence>
<dbReference type="InterPro" id="IPR001492">
    <property type="entry name" value="Flagellin"/>
</dbReference>